<feature type="domain" description="Aminoglycoside phosphotransferase" evidence="1">
    <location>
        <begin position="30"/>
        <end position="162"/>
    </location>
</feature>
<dbReference type="EMBL" id="JAAAMU010000019">
    <property type="protein sequence ID" value="NBC72468.1"/>
    <property type="molecule type" value="Genomic_DNA"/>
</dbReference>
<dbReference type="Gene3D" id="1.10.510.10">
    <property type="entry name" value="Transferase(Phosphotransferase) domain 1"/>
    <property type="match status" value="1"/>
</dbReference>
<dbReference type="InterPro" id="IPR011009">
    <property type="entry name" value="Kinase-like_dom_sf"/>
</dbReference>
<dbReference type="SUPFAM" id="SSF56112">
    <property type="entry name" value="Protein kinase-like (PK-like)"/>
    <property type="match status" value="1"/>
</dbReference>
<dbReference type="GO" id="GO:0016740">
    <property type="term" value="F:transferase activity"/>
    <property type="evidence" value="ECO:0007669"/>
    <property type="project" value="UniProtKB-KW"/>
</dbReference>
<keyword evidence="2" id="KW-0808">Transferase</keyword>
<name>A0A7X5BZA0_9BACL</name>
<gene>
    <name evidence="2" type="ORF">GT003_26015</name>
</gene>
<dbReference type="Pfam" id="PF01636">
    <property type="entry name" value="APH"/>
    <property type="match status" value="1"/>
</dbReference>
<dbReference type="Proteomes" id="UP000558113">
    <property type="component" value="Unassembled WGS sequence"/>
</dbReference>
<accession>A0A7X5BZA0</accession>
<dbReference type="AlphaFoldDB" id="A0A7X5BZA0"/>
<comment type="caution">
    <text evidence="2">The sequence shown here is derived from an EMBL/GenBank/DDBJ whole genome shotgun (WGS) entry which is preliminary data.</text>
</comment>
<protein>
    <submittedName>
        <fullName evidence="2">Phosphotransferase</fullName>
    </submittedName>
</protein>
<dbReference type="Gene3D" id="3.30.200.70">
    <property type="match status" value="1"/>
</dbReference>
<organism evidence="2 3">
    <name type="scientific">Paenibacillus sacheonensis</name>
    <dbReference type="NCBI Taxonomy" id="742054"/>
    <lineage>
        <taxon>Bacteria</taxon>
        <taxon>Bacillati</taxon>
        <taxon>Bacillota</taxon>
        <taxon>Bacilli</taxon>
        <taxon>Bacillales</taxon>
        <taxon>Paenibacillaceae</taxon>
        <taxon>Paenibacillus</taxon>
    </lineage>
</organism>
<evidence type="ECO:0000259" key="1">
    <source>
        <dbReference type="Pfam" id="PF01636"/>
    </source>
</evidence>
<proteinExistence type="predicted"/>
<sequence length="180" mass="20229">MQSNDAITVEILACAARQYRASGRDAAYIGGSQNSVYEYVQDGRSFILRLTPCGNRSESLVRSELDWILFLADAGISVSKPIRSKNGRWTEVIPSPEGSRYTCVVFEKAPGRQIGYPECLEDHGLHERLGRLTGRLHAVSQTYQPQAPITARHDWRQNWFLQHMDLLPESQAGVVPRAMI</sequence>
<dbReference type="OrthoDB" id="4030632at2"/>
<evidence type="ECO:0000313" key="2">
    <source>
        <dbReference type="EMBL" id="NBC72468.1"/>
    </source>
</evidence>
<reference evidence="2 3" key="1">
    <citation type="submission" date="2020-01" db="EMBL/GenBank/DDBJ databases">
        <title>Paenibacillus soybeanensis sp. nov. isolated from the nodules of soybean (Glycine max(L.) Merr).</title>
        <authorList>
            <person name="Wang H."/>
        </authorList>
    </citation>
    <scope>NUCLEOTIDE SEQUENCE [LARGE SCALE GENOMIC DNA]</scope>
    <source>
        <strain evidence="2 3">DSM 23054</strain>
    </source>
</reference>
<dbReference type="InterPro" id="IPR002575">
    <property type="entry name" value="Aminoglycoside_PTrfase"/>
</dbReference>
<dbReference type="RefSeq" id="WP_161703488.1">
    <property type="nucleotide sequence ID" value="NZ_JAAAMU010000019.1"/>
</dbReference>
<keyword evidence="3" id="KW-1185">Reference proteome</keyword>
<evidence type="ECO:0000313" key="3">
    <source>
        <dbReference type="Proteomes" id="UP000558113"/>
    </source>
</evidence>